<keyword evidence="6 7" id="KW-0460">Magnesium</keyword>
<dbReference type="InterPro" id="IPR022337">
    <property type="entry name" value="Inositol_monophosphatase_SuhB"/>
</dbReference>
<reference evidence="9" key="1">
    <citation type="journal article" date="2019" name="Int. J. Syst. Evol. Microbiol.">
        <title>The Global Catalogue of Microorganisms (GCM) 10K type strain sequencing project: providing services to taxonomists for standard genome sequencing and annotation.</title>
        <authorList>
            <consortium name="The Broad Institute Genomics Platform"/>
            <consortium name="The Broad Institute Genome Sequencing Center for Infectious Disease"/>
            <person name="Wu L."/>
            <person name="Ma J."/>
        </authorList>
    </citation>
    <scope>NUCLEOTIDE SEQUENCE [LARGE SCALE GENOMIC DNA]</scope>
    <source>
        <strain evidence="9">KCTC 42182</strain>
    </source>
</reference>
<dbReference type="PRINTS" id="PR00377">
    <property type="entry name" value="IMPHPHTASES"/>
</dbReference>
<dbReference type="InterPro" id="IPR020583">
    <property type="entry name" value="Inositol_monoP_metal-BS"/>
</dbReference>
<name>A0ABV7VHN8_9PROT</name>
<dbReference type="Gene3D" id="3.40.190.80">
    <property type="match status" value="1"/>
</dbReference>
<accession>A0ABV7VHN8</accession>
<comment type="catalytic activity">
    <reaction evidence="1 7">
        <text>a myo-inositol phosphate + H2O = myo-inositol + phosphate</text>
        <dbReference type="Rhea" id="RHEA:24056"/>
        <dbReference type="ChEBI" id="CHEBI:15377"/>
        <dbReference type="ChEBI" id="CHEBI:17268"/>
        <dbReference type="ChEBI" id="CHEBI:43474"/>
        <dbReference type="ChEBI" id="CHEBI:84139"/>
        <dbReference type="EC" id="3.1.3.25"/>
    </reaction>
</comment>
<dbReference type="InterPro" id="IPR000760">
    <property type="entry name" value="Inositol_monophosphatase-like"/>
</dbReference>
<evidence type="ECO:0000256" key="7">
    <source>
        <dbReference type="RuleBase" id="RU364068"/>
    </source>
</evidence>
<gene>
    <name evidence="8" type="ORF">ACFOOQ_12970</name>
</gene>
<dbReference type="InterPro" id="IPR033942">
    <property type="entry name" value="IMPase"/>
</dbReference>
<organism evidence="8 9">
    <name type="scientific">Ferrovibrio xuzhouensis</name>
    <dbReference type="NCBI Taxonomy" id="1576914"/>
    <lineage>
        <taxon>Bacteria</taxon>
        <taxon>Pseudomonadati</taxon>
        <taxon>Pseudomonadota</taxon>
        <taxon>Alphaproteobacteria</taxon>
        <taxon>Rhodospirillales</taxon>
        <taxon>Rhodospirillaceae</taxon>
        <taxon>Ferrovibrio</taxon>
    </lineage>
</organism>
<evidence type="ECO:0000256" key="1">
    <source>
        <dbReference type="ARBA" id="ARBA00001033"/>
    </source>
</evidence>
<proteinExistence type="inferred from homology"/>
<comment type="similarity">
    <text evidence="3 7">Belongs to the inositol monophosphatase superfamily.</text>
</comment>
<dbReference type="Gene3D" id="3.30.540.10">
    <property type="entry name" value="Fructose-1,6-Bisphosphatase, subunit A, domain 1"/>
    <property type="match status" value="1"/>
</dbReference>
<evidence type="ECO:0000256" key="5">
    <source>
        <dbReference type="ARBA" id="ARBA00022801"/>
    </source>
</evidence>
<dbReference type="SUPFAM" id="SSF56655">
    <property type="entry name" value="Carbohydrate phosphatase"/>
    <property type="match status" value="1"/>
</dbReference>
<dbReference type="Proteomes" id="UP001595711">
    <property type="component" value="Unassembled WGS sequence"/>
</dbReference>
<evidence type="ECO:0000256" key="6">
    <source>
        <dbReference type="ARBA" id="ARBA00022842"/>
    </source>
</evidence>
<keyword evidence="9" id="KW-1185">Reference proteome</keyword>
<evidence type="ECO:0000256" key="4">
    <source>
        <dbReference type="ARBA" id="ARBA00022723"/>
    </source>
</evidence>
<sequence>MALRPALINAMANAARKAQRSLIRDFNEVENLQVSKKGPADFVSAADRKAEKILQQELAKLRPDFGFVMEEGGRIEAKDGKHYWIIDPLDGTTNFLHGIPHFAISIGVTRDDDLIAGVILDVVRDELFWAEKGGGAFLNDRRLRVSARRKLPEALFATGIPFHGRPGHAPFLKEMTSVMAEVAGIRRMGAAALDLAYVAAGRYDGFWEANLSPWDIAAGIVIVREAGGLVTDLAGGEKMLETGGIIAANDAMHTPLRKLLAKG</sequence>
<comment type="cofactor">
    <cofactor evidence="2 7">
        <name>Mg(2+)</name>
        <dbReference type="ChEBI" id="CHEBI:18420"/>
    </cofactor>
</comment>
<dbReference type="RefSeq" id="WP_379727127.1">
    <property type="nucleotide sequence ID" value="NZ_JBHRYJ010000002.1"/>
</dbReference>
<comment type="caution">
    <text evidence="8">The sequence shown here is derived from an EMBL/GenBank/DDBJ whole genome shotgun (WGS) entry which is preliminary data.</text>
</comment>
<evidence type="ECO:0000256" key="2">
    <source>
        <dbReference type="ARBA" id="ARBA00001946"/>
    </source>
</evidence>
<evidence type="ECO:0000313" key="9">
    <source>
        <dbReference type="Proteomes" id="UP001595711"/>
    </source>
</evidence>
<dbReference type="CDD" id="cd01639">
    <property type="entry name" value="IMPase"/>
    <property type="match status" value="1"/>
</dbReference>
<keyword evidence="5 7" id="KW-0378">Hydrolase</keyword>
<dbReference type="PROSITE" id="PS00629">
    <property type="entry name" value="IMP_1"/>
    <property type="match status" value="1"/>
</dbReference>
<dbReference type="PROSITE" id="PS00630">
    <property type="entry name" value="IMP_2"/>
    <property type="match status" value="1"/>
</dbReference>
<dbReference type="PRINTS" id="PR01959">
    <property type="entry name" value="SBIMPHPHTASE"/>
</dbReference>
<dbReference type="PANTHER" id="PTHR20854:SF4">
    <property type="entry name" value="INOSITOL-1-MONOPHOSPHATASE-RELATED"/>
    <property type="match status" value="1"/>
</dbReference>
<keyword evidence="4 7" id="KW-0479">Metal-binding</keyword>
<dbReference type="Pfam" id="PF00459">
    <property type="entry name" value="Inositol_P"/>
    <property type="match status" value="1"/>
</dbReference>
<protein>
    <recommendedName>
        <fullName evidence="7">Inositol-1-monophosphatase</fullName>
        <ecNumber evidence="7">3.1.3.25</ecNumber>
    </recommendedName>
</protein>
<dbReference type="EC" id="3.1.3.25" evidence="7"/>
<evidence type="ECO:0000256" key="3">
    <source>
        <dbReference type="ARBA" id="ARBA00009759"/>
    </source>
</evidence>
<evidence type="ECO:0000313" key="8">
    <source>
        <dbReference type="EMBL" id="MFC3676462.1"/>
    </source>
</evidence>
<dbReference type="PANTHER" id="PTHR20854">
    <property type="entry name" value="INOSITOL MONOPHOSPHATASE"/>
    <property type="match status" value="1"/>
</dbReference>
<dbReference type="InterPro" id="IPR020550">
    <property type="entry name" value="Inositol_monophosphatase_CS"/>
</dbReference>
<dbReference type="EMBL" id="JBHRYJ010000002">
    <property type="protein sequence ID" value="MFC3676462.1"/>
    <property type="molecule type" value="Genomic_DNA"/>
</dbReference>